<keyword evidence="3 9" id="KW-0031">Aminopeptidase</keyword>
<gene>
    <name evidence="11" type="ORF">A7979_05315</name>
</gene>
<dbReference type="PRINTS" id="PR00932">
    <property type="entry name" value="AMINO1PTASE"/>
</dbReference>
<dbReference type="PANTHER" id="PTHR28570:SF3">
    <property type="entry name" value="ASPARTYL AMINOPEPTIDASE"/>
    <property type="match status" value="1"/>
</dbReference>
<comment type="similarity">
    <text evidence="2 9">Belongs to the peptidase M18 family.</text>
</comment>
<sequence length="439" mass="46550">MTPSPAQAVSDLDPRINIDDLAAFVTASPTSYHAAAEAARRLRATGFTELGEQDAWGSTAAIGKYFVVRDGAIIAWVGTDAHESYRVLGAHTDSPGFKVKPKPSVRTLTWNQVGVEVYGGPLLNSWLDRELRLAGRLTVLIDGQLQTRLVATGPVARIPQLAIHLDRAANEGLKLDKQGSLYPVWGFGDSAGDVLAYLAERAEGGAVDPETIVGYDLLFADAQPPRVFGEKEELFASARLDNLSSVHAGLTALIRYAESGAGSAQTAMLAAFDHEEIGSETRSGAAGPFLEDVLVRLADARGDSPADYRRSVTESICLSSDAGHLAHPNYAGHHDPAVRPAPGGGPLLKINANQRYATDALGAGIFAQACALAEVPYQEFVSNNKVPCGSTIGPITATRLGMRTVDVGVGLLSMHSARELTTVADMAHLTRAIEGFYRI</sequence>
<evidence type="ECO:0000256" key="2">
    <source>
        <dbReference type="ARBA" id="ARBA00008290"/>
    </source>
</evidence>
<dbReference type="GO" id="GO:0008237">
    <property type="term" value="F:metallopeptidase activity"/>
    <property type="evidence" value="ECO:0007669"/>
    <property type="project" value="UniProtKB-KW"/>
</dbReference>
<keyword evidence="8 9" id="KW-0482">Metalloprotease</keyword>
<dbReference type="InterPro" id="IPR023358">
    <property type="entry name" value="Peptidase_M18_dom2"/>
</dbReference>
<keyword evidence="7 9" id="KW-0862">Zinc</keyword>
<dbReference type="GO" id="GO:0006508">
    <property type="term" value="P:proteolysis"/>
    <property type="evidence" value="ECO:0007669"/>
    <property type="project" value="UniProtKB-KW"/>
</dbReference>
<dbReference type="Proteomes" id="UP000192359">
    <property type="component" value="Unassembled WGS sequence"/>
</dbReference>
<dbReference type="NCBIfam" id="NF002759">
    <property type="entry name" value="PRK02813.1"/>
    <property type="match status" value="1"/>
</dbReference>
<evidence type="ECO:0000256" key="1">
    <source>
        <dbReference type="ARBA" id="ARBA00001947"/>
    </source>
</evidence>
<name>A0A1Y1RN42_9MICC</name>
<evidence type="ECO:0000256" key="6">
    <source>
        <dbReference type="ARBA" id="ARBA00022801"/>
    </source>
</evidence>
<accession>A0A1Y1RN42</accession>
<organism evidence="11 12">
    <name type="scientific">Rothia nasimurium</name>
    <dbReference type="NCBI Taxonomy" id="85336"/>
    <lineage>
        <taxon>Bacteria</taxon>
        <taxon>Bacillati</taxon>
        <taxon>Actinomycetota</taxon>
        <taxon>Actinomycetes</taxon>
        <taxon>Micrococcales</taxon>
        <taxon>Micrococcaceae</taxon>
        <taxon>Rothia</taxon>
    </lineage>
</organism>
<evidence type="ECO:0000256" key="8">
    <source>
        <dbReference type="ARBA" id="ARBA00023049"/>
    </source>
</evidence>
<protein>
    <recommendedName>
        <fullName evidence="10">M18 family aminopeptidase</fullName>
        <ecNumber evidence="10">3.4.11.-</ecNumber>
    </recommendedName>
</protein>
<dbReference type="GO" id="GO:0005737">
    <property type="term" value="C:cytoplasm"/>
    <property type="evidence" value="ECO:0007669"/>
    <property type="project" value="UniProtKB-ARBA"/>
</dbReference>
<evidence type="ECO:0000256" key="9">
    <source>
        <dbReference type="RuleBase" id="RU004386"/>
    </source>
</evidence>
<evidence type="ECO:0000256" key="10">
    <source>
        <dbReference type="RuleBase" id="RU004387"/>
    </source>
</evidence>
<dbReference type="InterPro" id="IPR001948">
    <property type="entry name" value="Peptidase_M18"/>
</dbReference>
<evidence type="ECO:0000256" key="4">
    <source>
        <dbReference type="ARBA" id="ARBA00022670"/>
    </source>
</evidence>
<dbReference type="GO" id="GO:0004177">
    <property type="term" value="F:aminopeptidase activity"/>
    <property type="evidence" value="ECO:0007669"/>
    <property type="project" value="UniProtKB-KW"/>
</dbReference>
<keyword evidence="5 9" id="KW-0479">Metal-binding</keyword>
<reference evidence="11 12" key="1">
    <citation type="submission" date="2016-05" db="EMBL/GenBank/DDBJ databases">
        <title>Draft genome sequence of a porcine commensal Rothia nasimurium.</title>
        <authorList>
            <person name="Gaiser R.A."/>
            <person name="Van Baarlen P."/>
            <person name="Wells J.M."/>
        </authorList>
    </citation>
    <scope>NUCLEOTIDE SEQUENCE [LARGE SCALE GENOMIC DNA]</scope>
    <source>
        <strain evidence="11 12">PT-32</strain>
    </source>
</reference>
<dbReference type="SUPFAM" id="SSF53187">
    <property type="entry name" value="Zn-dependent exopeptidases"/>
    <property type="match status" value="1"/>
</dbReference>
<evidence type="ECO:0000313" key="11">
    <source>
        <dbReference type="EMBL" id="ORC16031.1"/>
    </source>
</evidence>
<evidence type="ECO:0000256" key="5">
    <source>
        <dbReference type="ARBA" id="ARBA00022723"/>
    </source>
</evidence>
<keyword evidence="12" id="KW-1185">Reference proteome</keyword>
<dbReference type="OrthoDB" id="5288740at2"/>
<dbReference type="PANTHER" id="PTHR28570">
    <property type="entry name" value="ASPARTYL AMINOPEPTIDASE"/>
    <property type="match status" value="1"/>
</dbReference>
<evidence type="ECO:0000256" key="7">
    <source>
        <dbReference type="ARBA" id="ARBA00022833"/>
    </source>
</evidence>
<dbReference type="Pfam" id="PF02127">
    <property type="entry name" value="Peptidase_M18"/>
    <property type="match status" value="1"/>
</dbReference>
<dbReference type="EMBL" id="LXWF01000041">
    <property type="protein sequence ID" value="ORC16031.1"/>
    <property type="molecule type" value="Genomic_DNA"/>
</dbReference>
<dbReference type="AlphaFoldDB" id="A0A1Y1RN42"/>
<dbReference type="EC" id="3.4.11.-" evidence="10"/>
<comment type="caution">
    <text evidence="11">The sequence shown here is derived from an EMBL/GenBank/DDBJ whole genome shotgun (WGS) entry which is preliminary data.</text>
</comment>
<proteinExistence type="inferred from homology"/>
<dbReference type="RefSeq" id="WP_083092785.1">
    <property type="nucleotide sequence ID" value="NZ_LXWF01000041.1"/>
</dbReference>
<dbReference type="Gene3D" id="2.30.250.10">
    <property type="entry name" value="Aminopeptidase i, Domain 2"/>
    <property type="match status" value="1"/>
</dbReference>
<dbReference type="SUPFAM" id="SSF101821">
    <property type="entry name" value="Aminopeptidase/glucanase lid domain"/>
    <property type="match status" value="1"/>
</dbReference>
<evidence type="ECO:0000313" key="12">
    <source>
        <dbReference type="Proteomes" id="UP000192359"/>
    </source>
</evidence>
<keyword evidence="4 9" id="KW-0645">Protease</keyword>
<evidence type="ECO:0000256" key="3">
    <source>
        <dbReference type="ARBA" id="ARBA00022438"/>
    </source>
</evidence>
<dbReference type="Gene3D" id="3.40.630.10">
    <property type="entry name" value="Zn peptidases"/>
    <property type="match status" value="1"/>
</dbReference>
<keyword evidence="6 9" id="KW-0378">Hydrolase</keyword>
<comment type="cofactor">
    <cofactor evidence="1 10">
        <name>Zn(2+)</name>
        <dbReference type="ChEBI" id="CHEBI:29105"/>
    </cofactor>
</comment>
<dbReference type="GO" id="GO:0008270">
    <property type="term" value="F:zinc ion binding"/>
    <property type="evidence" value="ECO:0007669"/>
    <property type="project" value="InterPro"/>
</dbReference>